<comment type="caution">
    <text evidence="9">The sequence shown here is derived from an EMBL/GenBank/DDBJ whole genome shotgun (WGS) entry which is preliminary data.</text>
</comment>
<keyword evidence="10" id="KW-1185">Reference proteome</keyword>
<dbReference type="Pfam" id="PF01346">
    <property type="entry name" value="FKBP_N"/>
    <property type="match status" value="1"/>
</dbReference>
<evidence type="ECO:0000256" key="1">
    <source>
        <dbReference type="ARBA" id="ARBA00000971"/>
    </source>
</evidence>
<dbReference type="InterPro" id="IPR008104">
    <property type="entry name" value="INFPOTNTIATR"/>
</dbReference>
<dbReference type="NCBIfam" id="NF008602">
    <property type="entry name" value="PRK11570.1"/>
    <property type="match status" value="1"/>
</dbReference>
<dbReference type="Gene3D" id="3.10.50.40">
    <property type="match status" value="1"/>
</dbReference>
<dbReference type="GO" id="GO:0016020">
    <property type="term" value="C:membrane"/>
    <property type="evidence" value="ECO:0007669"/>
    <property type="project" value="InterPro"/>
</dbReference>
<keyword evidence="4 6" id="KW-0697">Rotamase</keyword>
<evidence type="ECO:0000256" key="5">
    <source>
        <dbReference type="ARBA" id="ARBA00023235"/>
    </source>
</evidence>
<dbReference type="SUPFAM" id="SSF54534">
    <property type="entry name" value="FKBP-like"/>
    <property type="match status" value="1"/>
</dbReference>
<evidence type="ECO:0000256" key="2">
    <source>
        <dbReference type="ARBA" id="ARBA00006577"/>
    </source>
</evidence>
<dbReference type="PANTHER" id="PTHR43811:SF19">
    <property type="entry name" value="39 KDA FK506-BINDING NUCLEAR PROTEIN"/>
    <property type="match status" value="1"/>
</dbReference>
<proteinExistence type="inferred from homology"/>
<dbReference type="InterPro" id="IPR000774">
    <property type="entry name" value="PPIase_FKBP_N"/>
</dbReference>
<reference evidence="9 10" key="1">
    <citation type="journal article" date="2018" name="ISME J.">
        <title>Endosymbiont genomes yield clues of tubeworm success.</title>
        <authorList>
            <person name="Li Y."/>
            <person name="Liles M.R."/>
            <person name="Halanych K.M."/>
        </authorList>
    </citation>
    <scope>NUCLEOTIDE SEQUENCE [LARGE SCALE GENOMIC DNA]</scope>
    <source>
        <strain evidence="9">A1464</strain>
    </source>
</reference>
<dbReference type="InterPro" id="IPR046357">
    <property type="entry name" value="PPIase_dom_sf"/>
</dbReference>
<evidence type="ECO:0000313" key="10">
    <source>
        <dbReference type="Proteomes" id="UP000254266"/>
    </source>
</evidence>
<evidence type="ECO:0000256" key="3">
    <source>
        <dbReference type="ARBA" id="ARBA00022729"/>
    </source>
</evidence>
<organism evidence="9 10">
    <name type="scientific">endosymbiont of Galathealinum brachiosum</name>
    <dbReference type="NCBI Taxonomy" id="2200906"/>
    <lineage>
        <taxon>Bacteria</taxon>
        <taxon>Pseudomonadati</taxon>
        <taxon>Pseudomonadota</taxon>
        <taxon>Gammaproteobacteria</taxon>
        <taxon>sulfur-oxidizing symbionts</taxon>
    </lineage>
</organism>
<dbReference type="PROSITE" id="PS51257">
    <property type="entry name" value="PROKAR_LIPOPROTEIN"/>
    <property type="match status" value="1"/>
</dbReference>
<sequence length="239" mass="25633">MLKAIPTAVLCIGLTTLLTACNDKTDSAETTIKLDTDKNKASYSIGVQLGTQIAKIKDMVDEDALLVGFKDSLSGKEGQLTTEEMKTAMEAFQKTMIEAQQAKQQELASSGKAEGDKFLVENKTKDGVKVTESGLQYKVITEGSGATPVATDTVVTHYTGTLVNGKVFDSSHKRNAPATFPVNGVIKGWTEALQLMKVGAKWQLFIPSELAYGARGAGKSVGPNQVLIFEIELLEIKKS</sequence>
<dbReference type="AlphaFoldDB" id="A0A370DDG2"/>
<dbReference type="PROSITE" id="PS50059">
    <property type="entry name" value="FKBP_PPIASE"/>
    <property type="match status" value="1"/>
</dbReference>
<keyword evidence="5 6" id="KW-0413">Isomerase</keyword>
<dbReference type="PANTHER" id="PTHR43811">
    <property type="entry name" value="FKBP-TYPE PEPTIDYL-PROLYL CIS-TRANS ISOMERASE FKPA"/>
    <property type="match status" value="1"/>
</dbReference>
<feature type="domain" description="PPIase FKBP-type" evidence="8">
    <location>
        <begin position="151"/>
        <end position="237"/>
    </location>
</feature>
<evidence type="ECO:0000256" key="4">
    <source>
        <dbReference type="ARBA" id="ARBA00023110"/>
    </source>
</evidence>
<dbReference type="Pfam" id="PF00254">
    <property type="entry name" value="FKBP_C"/>
    <property type="match status" value="1"/>
</dbReference>
<name>A0A370DDG2_9GAMM</name>
<keyword evidence="3" id="KW-0732">Signal</keyword>
<dbReference type="PRINTS" id="PR01730">
    <property type="entry name" value="INFPOTNTIATR"/>
</dbReference>
<dbReference type="InterPro" id="IPR001179">
    <property type="entry name" value="PPIase_FKBP_dom"/>
</dbReference>
<comment type="similarity">
    <text evidence="2 7">Belongs to the FKBP-type PPIase family.</text>
</comment>
<evidence type="ECO:0000256" key="7">
    <source>
        <dbReference type="RuleBase" id="RU003915"/>
    </source>
</evidence>
<dbReference type="Proteomes" id="UP000254266">
    <property type="component" value="Unassembled WGS sequence"/>
</dbReference>
<dbReference type="InterPro" id="IPR036944">
    <property type="entry name" value="PPIase_FKBP_N_sf"/>
</dbReference>
<protein>
    <recommendedName>
        <fullName evidence="7">Peptidyl-prolyl cis-trans isomerase</fullName>
        <ecNumber evidence="7">5.2.1.8</ecNumber>
    </recommendedName>
</protein>
<dbReference type="GO" id="GO:0003755">
    <property type="term" value="F:peptidyl-prolyl cis-trans isomerase activity"/>
    <property type="evidence" value="ECO:0007669"/>
    <property type="project" value="UniProtKB-UniRule"/>
</dbReference>
<dbReference type="Gene3D" id="1.10.287.460">
    <property type="entry name" value="Peptidyl-prolyl cis-trans isomerase, FKBP-type, N-terminal domain"/>
    <property type="match status" value="1"/>
</dbReference>
<comment type="catalytic activity">
    <reaction evidence="1 6 7">
        <text>[protein]-peptidylproline (omega=180) = [protein]-peptidylproline (omega=0)</text>
        <dbReference type="Rhea" id="RHEA:16237"/>
        <dbReference type="Rhea" id="RHEA-COMP:10747"/>
        <dbReference type="Rhea" id="RHEA-COMP:10748"/>
        <dbReference type="ChEBI" id="CHEBI:83833"/>
        <dbReference type="ChEBI" id="CHEBI:83834"/>
        <dbReference type="EC" id="5.2.1.8"/>
    </reaction>
</comment>
<evidence type="ECO:0000313" key="9">
    <source>
        <dbReference type="EMBL" id="RDH82337.1"/>
    </source>
</evidence>
<gene>
    <name evidence="9" type="ORF">DIZ80_08550</name>
</gene>
<dbReference type="GO" id="GO:0006457">
    <property type="term" value="P:protein folding"/>
    <property type="evidence" value="ECO:0007669"/>
    <property type="project" value="InterPro"/>
</dbReference>
<dbReference type="EC" id="5.2.1.8" evidence="7"/>
<evidence type="ECO:0000256" key="6">
    <source>
        <dbReference type="PROSITE-ProRule" id="PRU00277"/>
    </source>
</evidence>
<dbReference type="EMBL" id="QFXC01000011">
    <property type="protein sequence ID" value="RDH82337.1"/>
    <property type="molecule type" value="Genomic_DNA"/>
</dbReference>
<evidence type="ECO:0000259" key="8">
    <source>
        <dbReference type="PROSITE" id="PS50059"/>
    </source>
</evidence>
<accession>A0A370DDG2</accession>
<dbReference type="FunFam" id="3.10.50.40:FF:000006">
    <property type="entry name" value="Peptidyl-prolyl cis-trans isomerase"/>
    <property type="match status" value="1"/>
</dbReference>